<evidence type="ECO:0000256" key="2">
    <source>
        <dbReference type="SAM" id="MobiDB-lite"/>
    </source>
</evidence>
<dbReference type="EMBL" id="LJZQ01000006">
    <property type="protein sequence ID" value="KPQ29456.1"/>
    <property type="molecule type" value="Genomic_DNA"/>
</dbReference>
<feature type="coiled-coil region" evidence="1">
    <location>
        <begin position="380"/>
        <end position="445"/>
    </location>
</feature>
<dbReference type="STRING" id="1305731.GCA_000934705_00306"/>
<evidence type="ECO:0000256" key="1">
    <source>
        <dbReference type="SAM" id="Coils"/>
    </source>
</evidence>
<keyword evidence="1" id="KW-0175">Coiled coil</keyword>
<dbReference type="PANTHER" id="PTHR39431">
    <property type="entry name" value="FRPA/C-RELATED PROTEIN"/>
    <property type="match status" value="1"/>
</dbReference>
<dbReference type="PATRIC" id="fig|1305731.5.peg.2776"/>
<feature type="region of interest" description="Disordered" evidence="2">
    <location>
        <begin position="338"/>
        <end position="379"/>
    </location>
</feature>
<comment type="caution">
    <text evidence="3">The sequence shown here is derived from an EMBL/GenBank/DDBJ whole genome shotgun (WGS) entry which is preliminary data.</text>
</comment>
<dbReference type="AlphaFoldDB" id="A0A0P7ZJB0"/>
<feature type="compositionally biased region" description="Low complexity" evidence="2">
    <location>
        <begin position="363"/>
        <end position="376"/>
    </location>
</feature>
<sequence>MISSSQISLFQNSTRQVSAMDSTQLRITQQNGGLPQQGLQAGATELSLFRQAAYRYSSQEQMAFSSASQVNGDNRTATFTSAELIEKSADLFLLGQQALTVSRAALGGDAVGESQGSLSVTAGKYMFYSESESRSFASTGSISLQNGETIDFTLSLRQSQSRTYEYSELIQIQERPLTDPLVINFGASTARLTDTLFEFDMNGDGQTSQFASLGAGSGYLVFDRNGNGKVDDGSELFGPQSGSGFGELASFDDDGNRWIDANDEVFKSLSVWVQTADGGGALRSLDEVGVRALYVGSADDRFTLTNPQGVPLGQIKASGIYLTTDGEVRTLEELDLAEQNTEKAPAEATSLGFRGDNGGGNGNSNSNSGSNGNSDDAGPVDARIEAMQKALEKLNEIREKQQEFIEASKEQGKKKSPLDDYLNIIDRLRQHLLNSQDEKKQAASRYLEFAKL</sequence>
<gene>
    <name evidence="3" type="ORF">HLUCCX14_06345</name>
</gene>
<dbReference type="Proteomes" id="UP000050416">
    <property type="component" value="Unassembled WGS sequence"/>
</dbReference>
<organism evidence="3 4">
    <name type="scientific">Marinobacter excellens HL-55</name>
    <dbReference type="NCBI Taxonomy" id="1305731"/>
    <lineage>
        <taxon>Bacteria</taxon>
        <taxon>Pseudomonadati</taxon>
        <taxon>Pseudomonadota</taxon>
        <taxon>Gammaproteobacteria</taxon>
        <taxon>Pseudomonadales</taxon>
        <taxon>Marinobacteraceae</taxon>
        <taxon>Marinobacter</taxon>
    </lineage>
</organism>
<proteinExistence type="predicted"/>
<name>A0A0P7ZJB0_9GAMM</name>
<dbReference type="OrthoDB" id="1676884at2"/>
<accession>A0A0P7ZJB0</accession>
<evidence type="ECO:0000313" key="4">
    <source>
        <dbReference type="Proteomes" id="UP000050416"/>
    </source>
</evidence>
<dbReference type="PANTHER" id="PTHR39431:SF1">
    <property type="entry name" value="FRPA_C-RELATED PROTEIN"/>
    <property type="match status" value="1"/>
</dbReference>
<protein>
    <submittedName>
        <fullName evidence="3">Uncharacterized protein</fullName>
    </submittedName>
</protein>
<reference evidence="3 4" key="1">
    <citation type="submission" date="2015-09" db="EMBL/GenBank/DDBJ databases">
        <title>Identification and resolution of microdiversity through metagenomic sequencing of parallel consortia.</title>
        <authorList>
            <person name="Nelson W.C."/>
            <person name="Romine M.F."/>
            <person name="Lindemann S.R."/>
        </authorList>
    </citation>
    <scope>NUCLEOTIDE SEQUENCE [LARGE SCALE GENOMIC DNA]</scope>
    <source>
        <strain evidence="3">HL-55</strain>
    </source>
</reference>
<evidence type="ECO:0000313" key="3">
    <source>
        <dbReference type="EMBL" id="KPQ29456.1"/>
    </source>
</evidence>